<protein>
    <recommendedName>
        <fullName evidence="4">Tetratricopeptide repeat-containing protein</fullName>
    </recommendedName>
</protein>
<dbReference type="EMBL" id="FPAS01000005">
    <property type="protein sequence ID" value="SFT84796.1"/>
    <property type="molecule type" value="Genomic_DNA"/>
</dbReference>
<dbReference type="OrthoDB" id="1164858at2"/>
<evidence type="ECO:0000256" key="1">
    <source>
        <dbReference type="SAM" id="SignalP"/>
    </source>
</evidence>
<name>A0A1I7BC74_9FLAO</name>
<dbReference type="RefSeq" id="WP_090251394.1">
    <property type="nucleotide sequence ID" value="NZ_FPAS01000005.1"/>
</dbReference>
<organism evidence="2 3">
    <name type="scientific">Lishizhenia tianjinensis</name>
    <dbReference type="NCBI Taxonomy" id="477690"/>
    <lineage>
        <taxon>Bacteria</taxon>
        <taxon>Pseudomonadati</taxon>
        <taxon>Bacteroidota</taxon>
        <taxon>Flavobacteriia</taxon>
        <taxon>Flavobacteriales</taxon>
        <taxon>Crocinitomicaceae</taxon>
        <taxon>Lishizhenia</taxon>
    </lineage>
</organism>
<dbReference type="Proteomes" id="UP000236454">
    <property type="component" value="Unassembled WGS sequence"/>
</dbReference>
<gene>
    <name evidence="2" type="ORF">SAMN05216474_2670</name>
</gene>
<evidence type="ECO:0008006" key="4">
    <source>
        <dbReference type="Google" id="ProtNLM"/>
    </source>
</evidence>
<keyword evidence="3" id="KW-1185">Reference proteome</keyword>
<proteinExistence type="predicted"/>
<reference evidence="2 3" key="1">
    <citation type="submission" date="2016-10" db="EMBL/GenBank/DDBJ databases">
        <authorList>
            <person name="de Groot N.N."/>
        </authorList>
    </citation>
    <scope>NUCLEOTIDE SEQUENCE [LARGE SCALE GENOMIC DNA]</scope>
    <source>
        <strain evidence="2 3">CGMCC 1.7005</strain>
    </source>
</reference>
<sequence>MCKLISLLLFSILAAPLISNAQEFNGITYKQSCEFAYDAAFRNEDFKSALEILDTLAQNTSLKGEEFVLKAYCYKAVGDTNSAANMLSKAWSTPFFDFNIIFEAGIQELSLANITTGFSVEQMKRVKEGFVLYEKRKTKIGDSLTEVLVTMVKEDQQTRRIRKYNESYYGSDHDSTKAAEERVFYIDSLNQSKLKDIIKEYGFPGDWLCPGQSYLIGTLLMHATRKEFYLEMKEILIDEVRKGHLAPSNFAYWEDRYYIDVLNKMKYGVYPLPTNFSGVRLSKKDIIDNRMEIGLSKYFGNFNSEYQ</sequence>
<accession>A0A1I7BC74</accession>
<feature type="chain" id="PRO_5014971053" description="Tetratricopeptide repeat-containing protein" evidence="1">
    <location>
        <begin position="22"/>
        <end position="307"/>
    </location>
</feature>
<evidence type="ECO:0000313" key="3">
    <source>
        <dbReference type="Proteomes" id="UP000236454"/>
    </source>
</evidence>
<feature type="signal peptide" evidence="1">
    <location>
        <begin position="1"/>
        <end position="21"/>
    </location>
</feature>
<dbReference type="AlphaFoldDB" id="A0A1I7BC74"/>
<evidence type="ECO:0000313" key="2">
    <source>
        <dbReference type="EMBL" id="SFT84796.1"/>
    </source>
</evidence>
<keyword evidence="1" id="KW-0732">Signal</keyword>